<dbReference type="Proteomes" id="UP000520767">
    <property type="component" value="Unassembled WGS sequence"/>
</dbReference>
<evidence type="ECO:0000313" key="5">
    <source>
        <dbReference type="EMBL" id="MBB4906105.1"/>
    </source>
</evidence>
<organism evidence="5 6">
    <name type="scientific">Actinophytocola algeriensis</name>
    <dbReference type="NCBI Taxonomy" id="1768010"/>
    <lineage>
        <taxon>Bacteria</taxon>
        <taxon>Bacillati</taxon>
        <taxon>Actinomycetota</taxon>
        <taxon>Actinomycetes</taxon>
        <taxon>Pseudonocardiales</taxon>
        <taxon>Pseudonocardiaceae</taxon>
    </lineage>
</organism>
<protein>
    <recommendedName>
        <fullName evidence="4">SD-repeat containing protein B domain-containing protein</fullName>
    </recommendedName>
</protein>
<evidence type="ECO:0000313" key="6">
    <source>
        <dbReference type="Proteomes" id="UP000520767"/>
    </source>
</evidence>
<gene>
    <name evidence="5" type="ORF">FHR82_002322</name>
</gene>
<evidence type="ECO:0000256" key="1">
    <source>
        <dbReference type="ARBA" id="ARBA00004613"/>
    </source>
</evidence>
<proteinExistence type="predicted"/>
<keyword evidence="3" id="KW-0732">Signal</keyword>
<keyword evidence="6" id="KW-1185">Reference proteome</keyword>
<dbReference type="AlphaFoldDB" id="A0A7W7VDL2"/>
<comment type="caution">
    <text evidence="5">The sequence shown here is derived from an EMBL/GenBank/DDBJ whole genome shotgun (WGS) entry which is preliminary data.</text>
</comment>
<dbReference type="GO" id="GO:0005576">
    <property type="term" value="C:extracellular region"/>
    <property type="evidence" value="ECO:0007669"/>
    <property type="project" value="UniProtKB-SubCell"/>
</dbReference>
<evidence type="ECO:0000259" key="4">
    <source>
        <dbReference type="Pfam" id="PF17210"/>
    </source>
</evidence>
<dbReference type="EMBL" id="JACHJQ010000002">
    <property type="protein sequence ID" value="MBB4906105.1"/>
    <property type="molecule type" value="Genomic_DNA"/>
</dbReference>
<reference evidence="5 6" key="1">
    <citation type="submission" date="2020-08" db="EMBL/GenBank/DDBJ databases">
        <title>Genomic Encyclopedia of Type Strains, Phase III (KMG-III): the genomes of soil and plant-associated and newly described type strains.</title>
        <authorList>
            <person name="Whitman W."/>
        </authorList>
    </citation>
    <scope>NUCLEOTIDE SEQUENCE [LARGE SCALE GENOMIC DNA]</scope>
    <source>
        <strain evidence="5 6">CECT 8960</strain>
    </source>
</reference>
<sequence>MAVAGVLTGAAGVARAEPESPDVAVVATRFDKLAYQAGEEAAVSFTLANYGQVDAEHVVINSGGNGDSWELGITDWGGVEYEGEGVNILAGERVTVVLRGVVSDGSYDVGRVTIAYGFGAANGDYDESNNIGSARASVPGATGIMMGDAMYDQDGDGQLDPGEGVPDVKVTIVGLFDIEHIATVHTDADGHFGFTDLPVGEYEFRVTPPAGWWLVHGGNVSHVEVRRTEYPGLRLEVEPVT</sequence>
<evidence type="ECO:0000256" key="3">
    <source>
        <dbReference type="ARBA" id="ARBA00022729"/>
    </source>
</evidence>
<dbReference type="RefSeq" id="WP_184810229.1">
    <property type="nucleotide sequence ID" value="NZ_JACHJQ010000002.1"/>
</dbReference>
<name>A0A7W7VDL2_9PSEU</name>
<dbReference type="GO" id="GO:0005975">
    <property type="term" value="P:carbohydrate metabolic process"/>
    <property type="evidence" value="ECO:0007669"/>
    <property type="project" value="UniProtKB-ARBA"/>
</dbReference>
<feature type="domain" description="SD-repeat containing protein B" evidence="4">
    <location>
        <begin position="146"/>
        <end position="213"/>
    </location>
</feature>
<comment type="subcellular location">
    <subcellularLocation>
        <location evidence="1">Secreted</location>
    </subcellularLocation>
</comment>
<dbReference type="InterPro" id="IPR033764">
    <property type="entry name" value="Sdr_B"/>
</dbReference>
<keyword evidence="2" id="KW-0964">Secreted</keyword>
<dbReference type="SUPFAM" id="SSF117074">
    <property type="entry name" value="Hypothetical protein PA1324"/>
    <property type="match status" value="1"/>
</dbReference>
<dbReference type="Gene3D" id="2.60.40.10">
    <property type="entry name" value="Immunoglobulins"/>
    <property type="match status" value="2"/>
</dbReference>
<dbReference type="InterPro" id="IPR013783">
    <property type="entry name" value="Ig-like_fold"/>
</dbReference>
<accession>A0A7W7VDL2</accession>
<evidence type="ECO:0000256" key="2">
    <source>
        <dbReference type="ARBA" id="ARBA00022525"/>
    </source>
</evidence>
<dbReference type="Pfam" id="PF17210">
    <property type="entry name" value="SdrD_B"/>
    <property type="match status" value="1"/>
</dbReference>